<name>A0ABQ5GMJ0_9ASTR</name>
<evidence type="ECO:0000313" key="5">
    <source>
        <dbReference type="Proteomes" id="UP001151760"/>
    </source>
</evidence>
<evidence type="ECO:0000313" key="4">
    <source>
        <dbReference type="EMBL" id="GJT76866.1"/>
    </source>
</evidence>
<feature type="domain" description="CCHC-type" evidence="3">
    <location>
        <begin position="214"/>
        <end position="227"/>
    </location>
</feature>
<dbReference type="PROSITE" id="PS50158">
    <property type="entry name" value="ZF_CCHC"/>
    <property type="match status" value="1"/>
</dbReference>
<proteinExistence type="predicted"/>
<keyword evidence="5" id="KW-1185">Reference proteome</keyword>
<gene>
    <name evidence="4" type="ORF">Tco_1043591</name>
</gene>
<evidence type="ECO:0000256" key="1">
    <source>
        <dbReference type="PROSITE-ProRule" id="PRU00047"/>
    </source>
</evidence>
<sequence>MSVLLDDQMNSVINCLTAKSTWDDLILYHKRPSDVKESRVMDLKLCYNPFKFKECESLTQTFTRYKALINELVNDGIKLSKLEINTGFINGLPKKWLSFCQSLKNTNHVKDSELASLFGKLKYEENLIDNIYETKKNKSLGFATPLSTAFFSTSIIQDFKGSPDDEEDTRSSHEYVNDLEEEYQAKVLLGKSKRFFKKGTQRFSSAKATDQTECHKCGKKGHFARDCWSKISVPSYQSSFQPKLLLSSENKPEMRNTKDFEAKYNKVKAKLALLSSSASTPSSFSSKNKSLIIESYDWDEEEVSSDDEETKVKALMALTDEEGIYVGKESAKNGEWTKITIKKVHTLLEMEDNDDRKSFLDYLCIDLNYVEEQRNNLSLKHRNLVQELNACKEQLLVLKQAKLDLLTMQHVNTKILKENQNLRLELKELTSITETTVLIKLISVSMSKFPLKRKKSWELDSSLKIPPIVSQKTWYS</sequence>
<reference evidence="4" key="2">
    <citation type="submission" date="2022-01" db="EMBL/GenBank/DDBJ databases">
        <authorList>
            <person name="Yamashiro T."/>
            <person name="Shiraishi A."/>
            <person name="Satake H."/>
            <person name="Nakayama K."/>
        </authorList>
    </citation>
    <scope>NUCLEOTIDE SEQUENCE</scope>
</reference>
<dbReference type="Gene3D" id="4.10.60.10">
    <property type="entry name" value="Zinc finger, CCHC-type"/>
    <property type="match status" value="1"/>
</dbReference>
<dbReference type="Pfam" id="PF00098">
    <property type="entry name" value="zf-CCHC"/>
    <property type="match status" value="1"/>
</dbReference>
<comment type="caution">
    <text evidence="4">The sequence shown here is derived from an EMBL/GenBank/DDBJ whole genome shotgun (WGS) entry which is preliminary data.</text>
</comment>
<dbReference type="SMART" id="SM00343">
    <property type="entry name" value="ZnF_C2HC"/>
    <property type="match status" value="1"/>
</dbReference>
<dbReference type="Pfam" id="PF14223">
    <property type="entry name" value="Retrotran_gag_2"/>
    <property type="match status" value="1"/>
</dbReference>
<evidence type="ECO:0000256" key="2">
    <source>
        <dbReference type="SAM" id="Coils"/>
    </source>
</evidence>
<accession>A0ABQ5GMJ0</accession>
<dbReference type="EMBL" id="BQNB010018662">
    <property type="protein sequence ID" value="GJT76866.1"/>
    <property type="molecule type" value="Genomic_DNA"/>
</dbReference>
<dbReference type="Proteomes" id="UP001151760">
    <property type="component" value="Unassembled WGS sequence"/>
</dbReference>
<dbReference type="InterPro" id="IPR036875">
    <property type="entry name" value="Znf_CCHC_sf"/>
</dbReference>
<feature type="coiled-coil region" evidence="2">
    <location>
        <begin position="374"/>
        <end position="432"/>
    </location>
</feature>
<protein>
    <submittedName>
        <fullName evidence="4">Retrovirus-related pol polyprotein from transposon TNT 1-94</fullName>
    </submittedName>
</protein>
<keyword evidence="1" id="KW-0863">Zinc-finger</keyword>
<keyword evidence="1" id="KW-0479">Metal-binding</keyword>
<organism evidence="4 5">
    <name type="scientific">Tanacetum coccineum</name>
    <dbReference type="NCBI Taxonomy" id="301880"/>
    <lineage>
        <taxon>Eukaryota</taxon>
        <taxon>Viridiplantae</taxon>
        <taxon>Streptophyta</taxon>
        <taxon>Embryophyta</taxon>
        <taxon>Tracheophyta</taxon>
        <taxon>Spermatophyta</taxon>
        <taxon>Magnoliopsida</taxon>
        <taxon>eudicotyledons</taxon>
        <taxon>Gunneridae</taxon>
        <taxon>Pentapetalae</taxon>
        <taxon>asterids</taxon>
        <taxon>campanulids</taxon>
        <taxon>Asterales</taxon>
        <taxon>Asteraceae</taxon>
        <taxon>Asteroideae</taxon>
        <taxon>Anthemideae</taxon>
        <taxon>Anthemidinae</taxon>
        <taxon>Tanacetum</taxon>
    </lineage>
</organism>
<dbReference type="SUPFAM" id="SSF57756">
    <property type="entry name" value="Retrovirus zinc finger-like domains"/>
    <property type="match status" value="1"/>
</dbReference>
<dbReference type="InterPro" id="IPR001878">
    <property type="entry name" value="Znf_CCHC"/>
</dbReference>
<keyword evidence="2" id="KW-0175">Coiled coil</keyword>
<evidence type="ECO:0000259" key="3">
    <source>
        <dbReference type="PROSITE" id="PS50158"/>
    </source>
</evidence>
<reference evidence="4" key="1">
    <citation type="journal article" date="2022" name="Int. J. Mol. Sci.">
        <title>Draft Genome of Tanacetum Coccineum: Genomic Comparison of Closely Related Tanacetum-Family Plants.</title>
        <authorList>
            <person name="Yamashiro T."/>
            <person name="Shiraishi A."/>
            <person name="Nakayama K."/>
            <person name="Satake H."/>
        </authorList>
    </citation>
    <scope>NUCLEOTIDE SEQUENCE</scope>
</reference>
<keyword evidence="1" id="KW-0862">Zinc</keyword>